<evidence type="ECO:0000313" key="10">
    <source>
        <dbReference type="EMBL" id="TWT75907.1"/>
    </source>
</evidence>
<evidence type="ECO:0000259" key="9">
    <source>
        <dbReference type="PROSITE" id="PS51007"/>
    </source>
</evidence>
<dbReference type="EC" id="1.11.1.5" evidence="10"/>
<keyword evidence="11" id="KW-1185">Reference proteome</keyword>
<dbReference type="PANTHER" id="PTHR30600">
    <property type="entry name" value="CYTOCHROME C PEROXIDASE-RELATED"/>
    <property type="match status" value="1"/>
</dbReference>
<dbReference type="InterPro" id="IPR018247">
    <property type="entry name" value="EF_Hand_1_Ca_BS"/>
</dbReference>
<protein>
    <submittedName>
        <fullName evidence="10">Cytochrome c551 peroxidase</fullName>
        <ecNumber evidence="10">1.11.1.5</ecNumber>
    </submittedName>
</protein>
<evidence type="ECO:0000256" key="1">
    <source>
        <dbReference type="ARBA" id="ARBA00004196"/>
    </source>
</evidence>
<evidence type="ECO:0000256" key="4">
    <source>
        <dbReference type="ARBA" id="ARBA00022729"/>
    </source>
</evidence>
<organism evidence="10 11">
    <name type="scientific">Posidoniimonas polymericola</name>
    <dbReference type="NCBI Taxonomy" id="2528002"/>
    <lineage>
        <taxon>Bacteria</taxon>
        <taxon>Pseudomonadati</taxon>
        <taxon>Planctomycetota</taxon>
        <taxon>Planctomycetia</taxon>
        <taxon>Pirellulales</taxon>
        <taxon>Lacipirellulaceae</taxon>
        <taxon>Posidoniimonas</taxon>
    </lineage>
</organism>
<dbReference type="InterPro" id="IPR009056">
    <property type="entry name" value="Cyt_c-like_dom"/>
</dbReference>
<keyword evidence="4 8" id="KW-0732">Signal</keyword>
<dbReference type="PROSITE" id="PS00018">
    <property type="entry name" value="EF_HAND_1"/>
    <property type="match status" value="1"/>
</dbReference>
<dbReference type="RefSeq" id="WP_146587710.1">
    <property type="nucleotide sequence ID" value="NZ_SJPO01000006.1"/>
</dbReference>
<keyword evidence="5 10" id="KW-0560">Oxidoreductase</keyword>
<comment type="caution">
    <text evidence="10">The sequence shown here is derived from an EMBL/GenBank/DDBJ whole genome shotgun (WGS) entry which is preliminary data.</text>
</comment>
<dbReference type="GO" id="GO:0020037">
    <property type="term" value="F:heme binding"/>
    <property type="evidence" value="ECO:0007669"/>
    <property type="project" value="InterPro"/>
</dbReference>
<dbReference type="SUPFAM" id="SSF46626">
    <property type="entry name" value="Cytochrome c"/>
    <property type="match status" value="2"/>
</dbReference>
<evidence type="ECO:0000313" key="11">
    <source>
        <dbReference type="Proteomes" id="UP000318478"/>
    </source>
</evidence>
<dbReference type="AlphaFoldDB" id="A0A5C5YM74"/>
<dbReference type="GO" id="GO:0009055">
    <property type="term" value="F:electron transfer activity"/>
    <property type="evidence" value="ECO:0007669"/>
    <property type="project" value="InterPro"/>
</dbReference>
<keyword evidence="2 7" id="KW-0349">Heme</keyword>
<reference evidence="10 11" key="1">
    <citation type="submission" date="2019-02" db="EMBL/GenBank/DDBJ databases">
        <title>Deep-cultivation of Planctomycetes and their phenomic and genomic characterization uncovers novel biology.</title>
        <authorList>
            <person name="Wiegand S."/>
            <person name="Jogler M."/>
            <person name="Boedeker C."/>
            <person name="Pinto D."/>
            <person name="Vollmers J."/>
            <person name="Rivas-Marin E."/>
            <person name="Kohn T."/>
            <person name="Peeters S.H."/>
            <person name="Heuer A."/>
            <person name="Rast P."/>
            <person name="Oberbeckmann S."/>
            <person name="Bunk B."/>
            <person name="Jeske O."/>
            <person name="Meyerdierks A."/>
            <person name="Storesund J.E."/>
            <person name="Kallscheuer N."/>
            <person name="Luecker S."/>
            <person name="Lage O.M."/>
            <person name="Pohl T."/>
            <person name="Merkel B.J."/>
            <person name="Hornburger P."/>
            <person name="Mueller R.-W."/>
            <person name="Bruemmer F."/>
            <person name="Labrenz M."/>
            <person name="Spormann A.M."/>
            <person name="Op Den Camp H."/>
            <person name="Overmann J."/>
            <person name="Amann R."/>
            <person name="Jetten M.S.M."/>
            <person name="Mascher T."/>
            <person name="Medema M.H."/>
            <person name="Devos D.P."/>
            <person name="Kaster A.-K."/>
            <person name="Ovreas L."/>
            <person name="Rohde M."/>
            <person name="Galperin M.Y."/>
            <person name="Jogler C."/>
        </authorList>
    </citation>
    <scope>NUCLEOTIDE SEQUENCE [LARGE SCALE GENOMIC DNA]</scope>
    <source>
        <strain evidence="10 11">Pla123a</strain>
    </source>
</reference>
<dbReference type="GO" id="GO:0004130">
    <property type="term" value="F:cytochrome-c peroxidase activity"/>
    <property type="evidence" value="ECO:0007669"/>
    <property type="project" value="UniProtKB-EC"/>
</dbReference>
<dbReference type="PANTHER" id="PTHR30600:SF10">
    <property type="entry name" value="BLL6722 PROTEIN"/>
    <property type="match status" value="1"/>
</dbReference>
<feature type="signal peptide" evidence="8">
    <location>
        <begin position="1"/>
        <end position="22"/>
    </location>
</feature>
<evidence type="ECO:0000256" key="6">
    <source>
        <dbReference type="ARBA" id="ARBA00023004"/>
    </source>
</evidence>
<dbReference type="InterPro" id="IPR004852">
    <property type="entry name" value="Di-haem_cyt_c_peroxidsae"/>
</dbReference>
<keyword evidence="3 7" id="KW-0479">Metal-binding</keyword>
<comment type="subcellular location">
    <subcellularLocation>
        <location evidence="1">Cell envelope</location>
    </subcellularLocation>
</comment>
<evidence type="ECO:0000256" key="8">
    <source>
        <dbReference type="SAM" id="SignalP"/>
    </source>
</evidence>
<dbReference type="InterPro" id="IPR051395">
    <property type="entry name" value="Cytochrome_c_Peroxidase/MauG"/>
</dbReference>
<dbReference type="Gene3D" id="1.10.1330.10">
    <property type="entry name" value="Dockerin domain"/>
    <property type="match status" value="1"/>
</dbReference>
<feature type="domain" description="Cytochrome c" evidence="9">
    <location>
        <begin position="239"/>
        <end position="362"/>
    </location>
</feature>
<dbReference type="InterPro" id="IPR036909">
    <property type="entry name" value="Cyt_c-like_dom_sf"/>
</dbReference>
<dbReference type="EMBL" id="SJPO01000006">
    <property type="protein sequence ID" value="TWT75907.1"/>
    <property type="molecule type" value="Genomic_DNA"/>
</dbReference>
<evidence type="ECO:0000256" key="7">
    <source>
        <dbReference type="PROSITE-ProRule" id="PRU00433"/>
    </source>
</evidence>
<feature type="chain" id="PRO_5022928777" evidence="8">
    <location>
        <begin position="23"/>
        <end position="474"/>
    </location>
</feature>
<keyword evidence="6 7" id="KW-0408">Iron</keyword>
<dbReference type="GO" id="GO:0046872">
    <property type="term" value="F:metal ion binding"/>
    <property type="evidence" value="ECO:0007669"/>
    <property type="project" value="UniProtKB-KW"/>
</dbReference>
<dbReference type="Pfam" id="PF00034">
    <property type="entry name" value="Cytochrom_C"/>
    <property type="match status" value="1"/>
</dbReference>
<gene>
    <name evidence="10" type="primary">ccp_2</name>
    <name evidence="10" type="ORF">Pla123a_26910</name>
</gene>
<evidence type="ECO:0000256" key="3">
    <source>
        <dbReference type="ARBA" id="ARBA00022723"/>
    </source>
</evidence>
<dbReference type="Proteomes" id="UP000318478">
    <property type="component" value="Unassembled WGS sequence"/>
</dbReference>
<dbReference type="PROSITE" id="PS51007">
    <property type="entry name" value="CYTC"/>
    <property type="match status" value="1"/>
</dbReference>
<dbReference type="InterPro" id="IPR036439">
    <property type="entry name" value="Dockerin_dom_sf"/>
</dbReference>
<keyword evidence="10" id="KW-0575">Peroxidase</keyword>
<accession>A0A5C5YM74</accession>
<dbReference type="OrthoDB" id="9772811at2"/>
<name>A0A5C5YM74_9BACT</name>
<evidence type="ECO:0000256" key="2">
    <source>
        <dbReference type="ARBA" id="ARBA00022617"/>
    </source>
</evidence>
<sequence precursor="true">MRTATLVALAAAWLLGSLNANAQSSVTGAAGVPALPTDLADFVAYAETDLPAHFRAGTPSGDLISARDSTPADNPITNAGATLGRVLFYDPRLSHNNGTACASCHQQQHGFTDPEPKSTGFEGEQTDRNSMALGNSRYYSNGAFFWDERSPTLEHQVLQPIQSPVEMGVTDLGDLEEKLAATDFYPKLFEQAFGTPEVTSERMSLAMSQFVRSMVSYSSKYDEAFTGRGPPDFAGTLNVSEERGHQLFAGACAGCHGTNAQVALATHNIGLDPVSDEELGTDEGAGDGEFKVPSLRNVAVRGTYMHDGRFESLEEVVRFYSTQIQDNPNLDRVLTLPNGRPVRFNFTDQEVDDLVAFLGTLTDDVLLTSDLFSNPFVTLPGDYNDDGVVDASDYIVWRSTQGTPGDLLADGNADGLVDSADYDLWRANYGATWESLTLAGDVAAATAAPEPATLTLLAAASWFWRRRPRKLPAG</sequence>
<dbReference type="SUPFAM" id="SSF63446">
    <property type="entry name" value="Type I dockerin domain"/>
    <property type="match status" value="1"/>
</dbReference>
<evidence type="ECO:0000256" key="5">
    <source>
        <dbReference type="ARBA" id="ARBA00023002"/>
    </source>
</evidence>
<proteinExistence type="predicted"/>
<dbReference type="Pfam" id="PF03150">
    <property type="entry name" value="CCP_MauG"/>
    <property type="match status" value="1"/>
</dbReference>
<dbReference type="GO" id="GO:0000272">
    <property type="term" value="P:polysaccharide catabolic process"/>
    <property type="evidence" value="ECO:0007669"/>
    <property type="project" value="InterPro"/>
</dbReference>
<dbReference type="GO" id="GO:0030313">
    <property type="term" value="C:cell envelope"/>
    <property type="evidence" value="ECO:0007669"/>
    <property type="project" value="UniProtKB-SubCell"/>
</dbReference>
<dbReference type="Gene3D" id="1.10.760.10">
    <property type="entry name" value="Cytochrome c-like domain"/>
    <property type="match status" value="2"/>
</dbReference>